<dbReference type="EMBL" id="CP020918">
    <property type="protein sequence ID" value="AWG21315.1"/>
    <property type="molecule type" value="Genomic_DNA"/>
</dbReference>
<dbReference type="AlphaFoldDB" id="A0A2S1LC33"/>
<dbReference type="Gene3D" id="3.40.50.1460">
    <property type="match status" value="1"/>
</dbReference>
<dbReference type="SUPFAM" id="SSF52129">
    <property type="entry name" value="Caspase-like"/>
    <property type="match status" value="1"/>
</dbReference>
<keyword evidence="5" id="KW-1185">Reference proteome</keyword>
<dbReference type="NCBIfam" id="TIGR04183">
    <property type="entry name" value="Por_Secre_tail"/>
    <property type="match status" value="1"/>
</dbReference>
<feature type="domain" description="Gingipain" evidence="3">
    <location>
        <begin position="546"/>
        <end position="916"/>
    </location>
</feature>
<dbReference type="KEGG" id="ffa:FFWV33_07115"/>
<dbReference type="InterPro" id="IPR029030">
    <property type="entry name" value="Caspase-like_dom_sf"/>
</dbReference>
<dbReference type="CDD" id="cd02258">
    <property type="entry name" value="Peptidase_C25_N"/>
    <property type="match status" value="1"/>
</dbReference>
<dbReference type="Gene3D" id="2.60.40.4070">
    <property type="match status" value="1"/>
</dbReference>
<sequence length="1280" mass="143016">MKKLLFLFLLFTAFVSHSQTTGTIAIQWIDKTEMNYGEVKLNIPQFTGENFRFNYTDRTLGYTFALPENYIYDENSIQLTNIIYQNISQEDLGQLDLKNVSNKPNPTLQTTYSRDITQSFISFSPLINDGTGYRKIISLTYSLSIQNNNTNTSKLTSRSAATNAITNSVLATGDWYRFYIEKSGVYKIDKIFLQQLGISTNNLDPKKIKIFGNGGRMLPLSNQTFYPNDLTENAIQVSGEADGKFDNNDFILFFGEGTDTWNDESQTFINIFENKSFYYINVQGTDGKRIPENIQPTGSSTVAITSFDDIQFHEVDLVNIANVGRQWFGESFEIKNVQEFEFSFPNIDTSSPAIVKTSVSAAAYTSTSFTVQTNEVPAGTINLTPLSLSNSDLKYTFSTNSYSVSGAETIKIKLTFNNNSVAGSKGYLDYIQVAAKRNLKGTDKQFKFQYNAAASTLGVGSYTISNAKNIAQVWDITDLYNVTAFTNSNLDNFTFKASLGEVRKYTTVNPNDYFTPLKDNSTKVSNQNIKGTILKSDQGAFQDIDYLIITTASLVNQAEKLAAFHRLNSKLTTKVLSLESIYNEFSSGKQDIAGIRNCIKYIYQNASSTDKKLKYINLFGDASYDYKTKSTLNSNVVPIYHALRGNTVGESSFASDDFYGLMDSNEGNITNFFGGIDITVGRMLIADAQQADEMVNKVVEYYNAQSYGSWRNNFIMIADDSDRASDATLQTRQNTLADLVSTKKPFLNADKILLDSYSQETSAGGNRYPKARTDLFNAFEKGSLIVNYLGHGGEDGLSSERIWEKSDGQNLSNQYKYPLFVTITCDFSRFDNPNKPTAGEFVYWNPKGGAIAMLTTIRSIAQTTAENFNDTLFKFLLAYDSNQYPTIAEALRLAKNSTPSSSSNVVFYIGDPALMLAIPKPTIQLTKVNDVPVSQPIDDFKSLSKIKLTGEVVDESNNLISDYNGEVFTQIFDKTIIRKTLNNDGNSPIIDFNMLGESIFRGNATVTNGQFEFSFIVPRDIRIPLDNGKISFYTTKDKALEDKSGQNTKIKIGGVNENAPEDNINPIVKLYMNDETFVSGGITNSSPFIVAILEDENGINTASGIGHDITAVLDVDESNPFILNDYYQTNLDDYTKGSVRYPLRNIAPGLHTLTFKAWDVYNNPTSIEIQFLVVGDESITLTNVLNYPNPFVNYTEFWFTHNRPFEPLEVQVQVYTVTGKVVWTKNQLITTDGFLSKEITWDGKDDFGNRIGKGVYVYKLTVKSSLTNKKAVKIEKLVIL</sequence>
<evidence type="ECO:0000259" key="3">
    <source>
        <dbReference type="Pfam" id="PF01364"/>
    </source>
</evidence>
<dbReference type="OrthoDB" id="9809780at2"/>
<accession>A0A2S1LC33</accession>
<keyword evidence="1 2" id="KW-0732">Signal</keyword>
<name>A0A2S1LC33_9FLAO</name>
<dbReference type="Gene3D" id="3.40.50.10390">
    <property type="entry name" value="Gingipain r, domain 1"/>
    <property type="match status" value="1"/>
</dbReference>
<evidence type="ECO:0000256" key="1">
    <source>
        <dbReference type="ARBA" id="ARBA00022729"/>
    </source>
</evidence>
<gene>
    <name evidence="4" type="ORF">FFWV33_07115</name>
</gene>
<evidence type="ECO:0000256" key="2">
    <source>
        <dbReference type="SAM" id="SignalP"/>
    </source>
</evidence>
<feature type="signal peptide" evidence="2">
    <location>
        <begin position="1"/>
        <end position="18"/>
    </location>
</feature>
<dbReference type="NCBIfam" id="NF033707">
    <property type="entry name" value="T9SS_sortase"/>
    <property type="match status" value="1"/>
</dbReference>
<protein>
    <submittedName>
        <fullName evidence="4">Peptidase C25</fullName>
    </submittedName>
</protein>
<dbReference type="GO" id="GO:0006508">
    <property type="term" value="P:proteolysis"/>
    <property type="evidence" value="ECO:0007669"/>
    <property type="project" value="InterPro"/>
</dbReference>
<evidence type="ECO:0000313" key="5">
    <source>
        <dbReference type="Proteomes" id="UP000244527"/>
    </source>
</evidence>
<dbReference type="InterPro" id="IPR026444">
    <property type="entry name" value="Secre_tail"/>
</dbReference>
<organism evidence="4 5">
    <name type="scientific">Flavobacterium faecale</name>
    <dbReference type="NCBI Taxonomy" id="1355330"/>
    <lineage>
        <taxon>Bacteria</taxon>
        <taxon>Pseudomonadati</taxon>
        <taxon>Bacteroidota</taxon>
        <taxon>Flavobacteriia</taxon>
        <taxon>Flavobacteriales</taxon>
        <taxon>Flavobacteriaceae</taxon>
        <taxon>Flavobacterium</taxon>
    </lineage>
</organism>
<proteinExistence type="predicted"/>
<dbReference type="InterPro" id="IPR001769">
    <property type="entry name" value="Gingipain"/>
</dbReference>
<reference evidence="4 5" key="1">
    <citation type="submission" date="2017-04" db="EMBL/GenBank/DDBJ databases">
        <title>Compelte genome sequence of WV33.</title>
        <authorList>
            <person name="Lee P.C."/>
        </authorList>
    </citation>
    <scope>NUCLEOTIDE SEQUENCE [LARGE SCALE GENOMIC DNA]</scope>
    <source>
        <strain evidence="4 5">WV33</strain>
    </source>
</reference>
<dbReference type="RefSeq" id="WP_108740265.1">
    <property type="nucleotide sequence ID" value="NZ_CP020918.1"/>
</dbReference>
<dbReference type="Pfam" id="PF01364">
    <property type="entry name" value="Peptidase_C25"/>
    <property type="match status" value="1"/>
</dbReference>
<evidence type="ECO:0000313" key="4">
    <source>
        <dbReference type="EMBL" id="AWG21315.1"/>
    </source>
</evidence>
<dbReference type="GO" id="GO:0008234">
    <property type="term" value="F:cysteine-type peptidase activity"/>
    <property type="evidence" value="ECO:0007669"/>
    <property type="project" value="InterPro"/>
</dbReference>
<dbReference type="InterPro" id="IPR029031">
    <property type="entry name" value="Gingipain_N_sf"/>
</dbReference>
<dbReference type="Proteomes" id="UP000244527">
    <property type="component" value="Chromosome"/>
</dbReference>
<feature type="chain" id="PRO_5015701259" evidence="2">
    <location>
        <begin position="19"/>
        <end position="1280"/>
    </location>
</feature>